<feature type="chain" id="PRO_5003305455" evidence="1">
    <location>
        <begin position="22"/>
        <end position="252"/>
    </location>
</feature>
<reference evidence="2 3" key="1">
    <citation type="journal article" date="2011" name="Stand. Genomic Sci.">
        <title>Non-contiguous finished genome sequence of Bacteroides coprosuis type strain (PC139).</title>
        <authorList>
            <person name="Land M."/>
            <person name="Held B."/>
            <person name="Gronow S."/>
            <person name="Abt B."/>
            <person name="Lucas S."/>
            <person name="Del Rio T.G."/>
            <person name="Nolan M."/>
            <person name="Tice H."/>
            <person name="Cheng J.F."/>
            <person name="Pitluck S."/>
            <person name="Liolios K."/>
            <person name="Pagani I."/>
            <person name="Ivanova N."/>
            <person name="Mavromatis K."/>
            <person name="Mikhailova N."/>
            <person name="Pati A."/>
            <person name="Tapia R."/>
            <person name="Han C."/>
            <person name="Goodwin L."/>
            <person name="Chen A."/>
            <person name="Palaniappan K."/>
            <person name="Hauser L."/>
            <person name="Brambilla E.M."/>
            <person name="Rohde M."/>
            <person name="Goker M."/>
            <person name="Detter J.C."/>
            <person name="Woyke T."/>
            <person name="Bristow J."/>
            <person name="Eisen J.A."/>
            <person name="Markowitz V."/>
            <person name="Hugenholtz P."/>
            <person name="Kyrpides N.C."/>
            <person name="Klenk H.P."/>
            <person name="Lapidus A."/>
        </authorList>
    </citation>
    <scope>NUCLEOTIDE SEQUENCE [LARGE SCALE GENOMIC DNA]</scope>
    <source>
        <strain evidence="2 3">DSM 18011</strain>
    </source>
</reference>
<gene>
    <name evidence="2" type="ORF">Bcop_0567</name>
</gene>
<keyword evidence="1" id="KW-0732">Signal</keyword>
<dbReference type="OrthoDB" id="1065092at2"/>
<proteinExistence type="predicted"/>
<dbReference type="EMBL" id="CM001167">
    <property type="protein sequence ID" value="EGJ70785.1"/>
    <property type="molecule type" value="Genomic_DNA"/>
</dbReference>
<keyword evidence="3" id="KW-1185">Reference proteome</keyword>
<dbReference type="AlphaFoldDB" id="F3ZRX9"/>
<sequence length="252" mass="28397">MKTKYCFLTLLLALFCIPGFSQELTDAPIDFSLQVKNMHLLRGQQVTNAALADVDIHVFDKNKMFKAGLWGAASFNGVYREFDYYVSFEKAGFSIALWDIYNFSTNETGWNHDKVFNYSARETGHFLDLAVAYQFQGKFPLKISWATVLFGRDRGGFDLNTKNRYSTYVSLDCPVLRHHVVNLDFGIAGAFALDKYSGTKANFYGDTAGIVNVNMTASKVLNIGKFKLPVSAMAMWNPMQNIANIQVAFDLF</sequence>
<evidence type="ECO:0000313" key="3">
    <source>
        <dbReference type="Proteomes" id="UP000018439"/>
    </source>
</evidence>
<feature type="signal peptide" evidence="1">
    <location>
        <begin position="1"/>
        <end position="21"/>
    </location>
</feature>
<evidence type="ECO:0000313" key="2">
    <source>
        <dbReference type="EMBL" id="EGJ70785.1"/>
    </source>
</evidence>
<organism evidence="2 3">
    <name type="scientific">Bacteroides coprosuis DSM 18011</name>
    <dbReference type="NCBI Taxonomy" id="679937"/>
    <lineage>
        <taxon>Bacteria</taxon>
        <taxon>Pseudomonadati</taxon>
        <taxon>Bacteroidota</taxon>
        <taxon>Bacteroidia</taxon>
        <taxon>Bacteroidales</taxon>
        <taxon>Bacteroidaceae</taxon>
        <taxon>Bacteroides</taxon>
    </lineage>
</organism>
<protein>
    <submittedName>
        <fullName evidence="2">Uncharacterized protein</fullName>
    </submittedName>
</protein>
<accession>F3ZRX9</accession>
<dbReference type="HOGENOM" id="CLU_082062_1_0_10"/>
<dbReference type="STRING" id="679937.Bcop_0567"/>
<evidence type="ECO:0000256" key="1">
    <source>
        <dbReference type="SAM" id="SignalP"/>
    </source>
</evidence>
<dbReference type="eggNOG" id="ENOG502Z9M8">
    <property type="taxonomic scope" value="Bacteria"/>
</dbReference>
<name>F3ZRX9_9BACE</name>
<dbReference type="Proteomes" id="UP000018439">
    <property type="component" value="Chromosome"/>
</dbReference>